<keyword evidence="2" id="KW-1185">Reference proteome</keyword>
<dbReference type="RefSeq" id="WP_208178015.1">
    <property type="nucleotide sequence ID" value="NZ_JAGETZ010000015.1"/>
</dbReference>
<dbReference type="Gene3D" id="3.40.50.1820">
    <property type="entry name" value="alpha/beta hydrolase"/>
    <property type="match status" value="1"/>
</dbReference>
<dbReference type="EMBL" id="JAGETZ010000015">
    <property type="protein sequence ID" value="MBO2012140.1"/>
    <property type="molecule type" value="Genomic_DNA"/>
</dbReference>
<comment type="caution">
    <text evidence="1">The sequence shown here is derived from an EMBL/GenBank/DDBJ whole genome shotgun (WGS) entry which is preliminary data.</text>
</comment>
<dbReference type="Proteomes" id="UP000664369">
    <property type="component" value="Unassembled WGS sequence"/>
</dbReference>
<sequence length="246" mass="27536">MNTAVRRLRRSCPPLQQLKPTLAVTTYQDLRYIYQPARVPAAHTLLLLHGTGGDEYDLLPLASHFGPALNVLSLRGNALENGMPRFFRRLATGHFDEEDVIFRTHELVQFVHLLSEREGFDVSQLVALGYSNGANMAGALLLLYPELLAGAILWRPMQPLVRHVPAFCTNRHQSVLFQPGIEDSLVQLSASACYAALLKQGGFELHRQDANAGHNLLHNDLEAAVAWFYQHFRQPTLSSERVLSPH</sequence>
<reference evidence="1 2" key="1">
    <citation type="submission" date="2021-03" db="EMBL/GenBank/DDBJ databases">
        <authorList>
            <person name="Kim M.K."/>
        </authorList>
    </citation>
    <scope>NUCLEOTIDE SEQUENCE [LARGE SCALE GENOMIC DNA]</scope>
    <source>
        <strain evidence="1 2">BT442</strain>
    </source>
</reference>
<dbReference type="InterPro" id="IPR029058">
    <property type="entry name" value="AB_hydrolase_fold"/>
</dbReference>
<evidence type="ECO:0000313" key="2">
    <source>
        <dbReference type="Proteomes" id="UP000664369"/>
    </source>
</evidence>
<evidence type="ECO:0008006" key="3">
    <source>
        <dbReference type="Google" id="ProtNLM"/>
    </source>
</evidence>
<name>A0ABS3QLI8_9BACT</name>
<proteinExistence type="predicted"/>
<evidence type="ECO:0000313" key="1">
    <source>
        <dbReference type="EMBL" id="MBO2012140.1"/>
    </source>
</evidence>
<dbReference type="SUPFAM" id="SSF53474">
    <property type="entry name" value="alpha/beta-Hydrolases"/>
    <property type="match status" value="1"/>
</dbReference>
<organism evidence="1 2">
    <name type="scientific">Hymenobacter negativus</name>
    <dbReference type="NCBI Taxonomy" id="2795026"/>
    <lineage>
        <taxon>Bacteria</taxon>
        <taxon>Pseudomonadati</taxon>
        <taxon>Bacteroidota</taxon>
        <taxon>Cytophagia</taxon>
        <taxon>Cytophagales</taxon>
        <taxon>Hymenobacteraceae</taxon>
        <taxon>Hymenobacter</taxon>
    </lineage>
</organism>
<gene>
    <name evidence="1" type="ORF">J4E00_23950</name>
</gene>
<accession>A0ABS3QLI8</accession>
<protein>
    <recommendedName>
        <fullName evidence="3">Alpha/beta hydrolase</fullName>
    </recommendedName>
</protein>